<accession>A0A381VE75</accession>
<dbReference type="PRINTS" id="PR00719">
    <property type="entry name" value="LMWPTPASE"/>
</dbReference>
<dbReference type="PANTHER" id="PTHR11717">
    <property type="entry name" value="LOW MOLECULAR WEIGHT PROTEIN TYROSINE PHOSPHATASE"/>
    <property type="match status" value="1"/>
</dbReference>
<keyword evidence="2" id="KW-0378">Hydrolase</keyword>
<dbReference type="GO" id="GO:0004725">
    <property type="term" value="F:protein tyrosine phosphatase activity"/>
    <property type="evidence" value="ECO:0007669"/>
    <property type="project" value="InterPro"/>
</dbReference>
<organism evidence="5">
    <name type="scientific">marine metagenome</name>
    <dbReference type="NCBI Taxonomy" id="408172"/>
    <lineage>
        <taxon>unclassified sequences</taxon>
        <taxon>metagenomes</taxon>
        <taxon>ecological metagenomes</taxon>
    </lineage>
</organism>
<dbReference type="InterPro" id="IPR050438">
    <property type="entry name" value="LMW_PTPase"/>
</dbReference>
<evidence type="ECO:0000256" key="1">
    <source>
        <dbReference type="ARBA" id="ARBA00011063"/>
    </source>
</evidence>
<keyword evidence="3" id="KW-0904">Protein phosphatase</keyword>
<dbReference type="Pfam" id="PF01451">
    <property type="entry name" value="LMWPc"/>
    <property type="match status" value="1"/>
</dbReference>
<evidence type="ECO:0000256" key="2">
    <source>
        <dbReference type="ARBA" id="ARBA00022801"/>
    </source>
</evidence>
<dbReference type="SUPFAM" id="SSF52788">
    <property type="entry name" value="Phosphotyrosine protein phosphatases I"/>
    <property type="match status" value="1"/>
</dbReference>
<dbReference type="InterPro" id="IPR017867">
    <property type="entry name" value="Tyr_phospatase_low_mol_wt"/>
</dbReference>
<name>A0A381VE75_9ZZZZ</name>
<dbReference type="SMART" id="SM00226">
    <property type="entry name" value="LMWPc"/>
    <property type="match status" value="1"/>
</dbReference>
<evidence type="ECO:0000256" key="3">
    <source>
        <dbReference type="ARBA" id="ARBA00022912"/>
    </source>
</evidence>
<gene>
    <name evidence="5" type="ORF">METZ01_LOCUS91466</name>
</gene>
<dbReference type="AlphaFoldDB" id="A0A381VE75"/>
<comment type="similarity">
    <text evidence="1">Belongs to the low molecular weight phosphotyrosine protein phosphatase family.</text>
</comment>
<dbReference type="InterPro" id="IPR036196">
    <property type="entry name" value="Ptyr_pPase_sf"/>
</dbReference>
<feature type="domain" description="Phosphotyrosine protein phosphatase I" evidence="4">
    <location>
        <begin position="2"/>
        <end position="179"/>
    </location>
</feature>
<sequence length="179" mass="18782">VILFVCTGNICRSPMAEGLLREILEAAGSELEVASAGTYGADAEPASGHAIRVLADRGIDIGAHRSRRLTSDLVDEADLVVAMTRSHEVAVATLDQTARSRTFLAGEVVRLGGQAGARGVGDSVRAWAEALHAARGGHMTTGRLADEVADPYGGSEDGYRRTADRLDGICSALARLLER</sequence>
<protein>
    <recommendedName>
        <fullName evidence="4">Phosphotyrosine protein phosphatase I domain-containing protein</fullName>
    </recommendedName>
</protein>
<proteinExistence type="inferred from homology"/>
<reference evidence="5" key="1">
    <citation type="submission" date="2018-05" db="EMBL/GenBank/DDBJ databases">
        <authorList>
            <person name="Lanie J.A."/>
            <person name="Ng W.-L."/>
            <person name="Kazmierczak K.M."/>
            <person name="Andrzejewski T.M."/>
            <person name="Davidsen T.M."/>
            <person name="Wayne K.J."/>
            <person name="Tettelin H."/>
            <person name="Glass J.I."/>
            <person name="Rusch D."/>
            <person name="Podicherti R."/>
            <person name="Tsui H.-C.T."/>
            <person name="Winkler M.E."/>
        </authorList>
    </citation>
    <scope>NUCLEOTIDE SEQUENCE</scope>
</reference>
<evidence type="ECO:0000259" key="4">
    <source>
        <dbReference type="SMART" id="SM00226"/>
    </source>
</evidence>
<dbReference type="InterPro" id="IPR023485">
    <property type="entry name" value="Ptyr_pPase"/>
</dbReference>
<evidence type="ECO:0000313" key="5">
    <source>
        <dbReference type="EMBL" id="SVA38612.1"/>
    </source>
</evidence>
<dbReference type="Gene3D" id="3.40.50.2300">
    <property type="match status" value="1"/>
</dbReference>
<feature type="non-terminal residue" evidence="5">
    <location>
        <position position="1"/>
    </location>
</feature>
<dbReference type="PANTHER" id="PTHR11717:SF31">
    <property type="entry name" value="LOW MOLECULAR WEIGHT PROTEIN-TYROSINE-PHOSPHATASE ETP-RELATED"/>
    <property type="match status" value="1"/>
</dbReference>
<dbReference type="EMBL" id="UINC01008584">
    <property type="protein sequence ID" value="SVA38612.1"/>
    <property type="molecule type" value="Genomic_DNA"/>
</dbReference>